<evidence type="ECO:0000313" key="3">
    <source>
        <dbReference type="Proteomes" id="UP000305196"/>
    </source>
</evidence>
<accession>A0A1G4E5J5</accession>
<proteinExistence type="predicted"/>
<dbReference type="EMBL" id="FLYI01000480">
    <property type="protein sequence ID" value="SCA82066.1"/>
    <property type="molecule type" value="Genomic_DNA"/>
</dbReference>
<keyword evidence="1" id="KW-0812">Transmembrane</keyword>
<gene>
    <name evidence="2" type="ORF">PVC01_000109300</name>
</gene>
<protein>
    <submittedName>
        <fullName evidence="2">Uncharacterized protein</fullName>
    </submittedName>
</protein>
<evidence type="ECO:0000256" key="1">
    <source>
        <dbReference type="SAM" id="Phobius"/>
    </source>
</evidence>
<sequence>MKFFGKVNIKNSVKLSVLLNLFIYFFLIWNPINYLVQ</sequence>
<feature type="transmembrane region" description="Helical" evidence="1">
    <location>
        <begin position="12"/>
        <end position="32"/>
    </location>
</feature>
<organism evidence="2 3">
    <name type="scientific">Plasmodium vivax</name>
    <name type="common">malaria parasite P. vivax</name>
    <dbReference type="NCBI Taxonomy" id="5855"/>
    <lineage>
        <taxon>Eukaryota</taxon>
        <taxon>Sar</taxon>
        <taxon>Alveolata</taxon>
        <taxon>Apicomplexa</taxon>
        <taxon>Aconoidasida</taxon>
        <taxon>Haemosporida</taxon>
        <taxon>Plasmodiidae</taxon>
        <taxon>Plasmodium</taxon>
        <taxon>Plasmodium (Plasmodium)</taxon>
    </lineage>
</organism>
<dbReference type="AlphaFoldDB" id="A0A1G4E5J5"/>
<keyword evidence="1" id="KW-0472">Membrane</keyword>
<dbReference type="Proteomes" id="UP000305196">
    <property type="component" value="Unassembled WGS sequence"/>
</dbReference>
<evidence type="ECO:0000313" key="2">
    <source>
        <dbReference type="EMBL" id="SCA82066.1"/>
    </source>
</evidence>
<keyword evidence="1" id="KW-1133">Transmembrane helix</keyword>
<reference evidence="2 3" key="1">
    <citation type="submission" date="2016-07" db="EMBL/GenBank/DDBJ databases">
        <authorList>
            <consortium name="Pathogen Informatics"/>
        </authorList>
    </citation>
    <scope>NUCLEOTIDE SEQUENCE [LARGE SCALE GENOMIC DNA]</scope>
</reference>
<name>A0A1G4E5J5_PLAVI</name>